<accession>A0AAN8FEA4</accession>
<evidence type="ECO:0000313" key="1">
    <source>
        <dbReference type="EMBL" id="KAK5977107.1"/>
    </source>
</evidence>
<organism evidence="1 2">
    <name type="scientific">Trichostrongylus colubriformis</name>
    <name type="common">Black scour worm</name>
    <dbReference type="NCBI Taxonomy" id="6319"/>
    <lineage>
        <taxon>Eukaryota</taxon>
        <taxon>Metazoa</taxon>
        <taxon>Ecdysozoa</taxon>
        <taxon>Nematoda</taxon>
        <taxon>Chromadorea</taxon>
        <taxon>Rhabditida</taxon>
        <taxon>Rhabditina</taxon>
        <taxon>Rhabditomorpha</taxon>
        <taxon>Strongyloidea</taxon>
        <taxon>Trichostrongylidae</taxon>
        <taxon>Trichostrongylus</taxon>
    </lineage>
</organism>
<feature type="non-terminal residue" evidence="1">
    <location>
        <position position="270"/>
    </location>
</feature>
<comment type="caution">
    <text evidence="1">The sequence shown here is derived from an EMBL/GenBank/DDBJ whole genome shotgun (WGS) entry which is preliminary data.</text>
</comment>
<protein>
    <submittedName>
        <fullName evidence="1">FAT domain-containing protein</fullName>
    </submittedName>
</protein>
<gene>
    <name evidence="1" type="ORF">GCK32_014893</name>
</gene>
<evidence type="ECO:0000313" key="2">
    <source>
        <dbReference type="Proteomes" id="UP001331761"/>
    </source>
</evidence>
<proteinExistence type="predicted"/>
<dbReference type="EMBL" id="WIXE01011033">
    <property type="protein sequence ID" value="KAK5977107.1"/>
    <property type="molecule type" value="Genomic_DNA"/>
</dbReference>
<sequence length="270" mass="30740">MFSHLFHSLWISMSEEERNFIGGLAVPFMSAGALVQQAHAVHPVINILLETFSHCNPPIPIDANSTQFLTRFYHSWHRGILLLENRALCIPPMLNNASSLQPSPDSIMQENLDVLTCLELLYSELAEQDQFAAVWNRRALTVDSVKILAMQQLGDIEEALDFAQSTARSMLHRIENHFGYAFSDANFREFDFIDNAYLQCTKELCRWKVVCDIAKSSHVENPELLFEAAVHLPDWTLAKQCRDQIMGCTRHDFAIQNLTYSAMLGILVRV</sequence>
<name>A0AAN8FEA4_TRICO</name>
<keyword evidence="2" id="KW-1185">Reference proteome</keyword>
<reference evidence="1 2" key="1">
    <citation type="submission" date="2019-10" db="EMBL/GenBank/DDBJ databases">
        <title>Assembly and Annotation for the nematode Trichostrongylus colubriformis.</title>
        <authorList>
            <person name="Martin J."/>
        </authorList>
    </citation>
    <scope>NUCLEOTIDE SEQUENCE [LARGE SCALE GENOMIC DNA]</scope>
    <source>
        <strain evidence="1">G859</strain>
        <tissue evidence="1">Whole worm</tissue>
    </source>
</reference>
<dbReference type="AlphaFoldDB" id="A0AAN8FEA4"/>
<dbReference type="Proteomes" id="UP001331761">
    <property type="component" value="Unassembled WGS sequence"/>
</dbReference>